<dbReference type="GO" id="GO:0043604">
    <property type="term" value="P:amide biosynthetic process"/>
    <property type="evidence" value="ECO:0007669"/>
    <property type="project" value="TreeGrafter"/>
</dbReference>
<dbReference type="Gene3D" id="2.40.240.10">
    <property type="entry name" value="Ribosomal Protein L25, Chain P"/>
    <property type="match status" value="1"/>
</dbReference>
<evidence type="ECO:0000256" key="7">
    <source>
        <dbReference type="ARBA" id="ARBA00022917"/>
    </source>
</evidence>
<dbReference type="InterPro" id="IPR001412">
    <property type="entry name" value="aa-tRNA-synth_I_CS"/>
</dbReference>
<keyword evidence="8 10" id="KW-0030">Aminoacyl-tRNA synthetase</keyword>
<dbReference type="Gene3D" id="3.40.50.620">
    <property type="entry name" value="HUPs"/>
    <property type="match status" value="1"/>
</dbReference>
<comment type="similarity">
    <text evidence="2 10">Belongs to the class-I aminoacyl-tRNA synthetase family. Glutamate--tRNA ligase type 2 subfamily.</text>
</comment>
<keyword evidence="7 10" id="KW-0648">Protein biosynthesis</keyword>
<dbReference type="InterPro" id="IPR049437">
    <property type="entry name" value="tRNA-synt_1c_C2"/>
</dbReference>
<dbReference type="Pfam" id="PF03950">
    <property type="entry name" value="tRNA-synt_1c_C"/>
    <property type="match status" value="1"/>
</dbReference>
<evidence type="ECO:0000313" key="14">
    <source>
        <dbReference type="EMBL" id="CUR51042.1"/>
    </source>
</evidence>
<evidence type="ECO:0000256" key="1">
    <source>
        <dbReference type="ARBA" id="ARBA00004496"/>
    </source>
</evidence>
<feature type="domain" description="Glutamyl/glutaminyl-tRNA synthetase class Ib catalytic" evidence="11">
    <location>
        <begin position="100"/>
        <end position="402"/>
    </location>
</feature>
<dbReference type="NCBIfam" id="TIGR00463">
    <property type="entry name" value="gltX_arch"/>
    <property type="match status" value="1"/>
</dbReference>
<name>A0A128A127_9ARCH</name>
<dbReference type="Proteomes" id="UP000196239">
    <property type="component" value="Chromosome 1"/>
</dbReference>
<dbReference type="InterPro" id="IPR014729">
    <property type="entry name" value="Rossmann-like_a/b/a_fold"/>
</dbReference>
<evidence type="ECO:0000256" key="10">
    <source>
        <dbReference type="HAMAP-Rule" id="MF_02076"/>
    </source>
</evidence>
<dbReference type="Gene3D" id="2.40.240.100">
    <property type="match status" value="1"/>
</dbReference>
<keyword evidence="6 10" id="KW-0067">ATP-binding</keyword>
<evidence type="ECO:0000256" key="5">
    <source>
        <dbReference type="ARBA" id="ARBA00022741"/>
    </source>
</evidence>
<evidence type="ECO:0000313" key="15">
    <source>
        <dbReference type="Proteomes" id="UP000196239"/>
    </source>
</evidence>
<dbReference type="PANTHER" id="PTHR43097">
    <property type="entry name" value="GLUTAMINE-TRNA LIGASE"/>
    <property type="match status" value="1"/>
</dbReference>
<feature type="domain" description="Glutamyl/glutaminyl-tRNA synthetase class Ib anti-codon binding" evidence="12">
    <location>
        <begin position="407"/>
        <end position="486"/>
    </location>
</feature>
<evidence type="ECO:0000256" key="4">
    <source>
        <dbReference type="ARBA" id="ARBA00022598"/>
    </source>
</evidence>
<dbReference type="FunFam" id="3.40.50.620:FF:000037">
    <property type="entry name" value="Glutamine--tRNA ligase cytoplasmic"/>
    <property type="match status" value="1"/>
</dbReference>
<dbReference type="EMBL" id="LN890280">
    <property type="protein sequence ID" value="CUR51042.1"/>
    <property type="molecule type" value="Genomic_DNA"/>
</dbReference>
<proteinExistence type="inferred from homology"/>
<dbReference type="InterPro" id="IPR011035">
    <property type="entry name" value="Ribosomal_bL25/Gln-tRNA_synth"/>
</dbReference>
<evidence type="ECO:0000256" key="8">
    <source>
        <dbReference type="ARBA" id="ARBA00023146"/>
    </source>
</evidence>
<dbReference type="EC" id="6.1.1.17" evidence="10"/>
<evidence type="ECO:0000256" key="3">
    <source>
        <dbReference type="ARBA" id="ARBA00022490"/>
    </source>
</evidence>
<evidence type="ECO:0000256" key="2">
    <source>
        <dbReference type="ARBA" id="ARBA00008927"/>
    </source>
</evidence>
<dbReference type="InterPro" id="IPR050132">
    <property type="entry name" value="Gln/Glu-tRNA_Ligase"/>
</dbReference>
<dbReference type="GO" id="GO:0005524">
    <property type="term" value="F:ATP binding"/>
    <property type="evidence" value="ECO:0007669"/>
    <property type="project" value="UniProtKB-UniRule"/>
</dbReference>
<dbReference type="InterPro" id="IPR020058">
    <property type="entry name" value="Glu/Gln-tRNA-synth_Ib_cat-dom"/>
</dbReference>
<evidence type="ECO:0000256" key="9">
    <source>
        <dbReference type="ARBA" id="ARBA00048351"/>
    </source>
</evidence>
<evidence type="ECO:0000259" key="12">
    <source>
        <dbReference type="Pfam" id="PF03950"/>
    </source>
</evidence>
<comment type="catalytic activity">
    <reaction evidence="9 10">
        <text>tRNA(Glu) + L-glutamate + ATP = L-glutamyl-tRNA(Glu) + AMP + diphosphate</text>
        <dbReference type="Rhea" id="RHEA:23540"/>
        <dbReference type="Rhea" id="RHEA-COMP:9663"/>
        <dbReference type="Rhea" id="RHEA-COMP:9680"/>
        <dbReference type="ChEBI" id="CHEBI:29985"/>
        <dbReference type="ChEBI" id="CHEBI:30616"/>
        <dbReference type="ChEBI" id="CHEBI:33019"/>
        <dbReference type="ChEBI" id="CHEBI:78442"/>
        <dbReference type="ChEBI" id="CHEBI:78520"/>
        <dbReference type="ChEBI" id="CHEBI:456215"/>
        <dbReference type="EC" id="6.1.1.17"/>
    </reaction>
</comment>
<dbReference type="GO" id="GO:0005829">
    <property type="term" value="C:cytosol"/>
    <property type="evidence" value="ECO:0007669"/>
    <property type="project" value="TreeGrafter"/>
</dbReference>
<dbReference type="Pfam" id="PF00749">
    <property type="entry name" value="tRNA-synt_1c"/>
    <property type="match status" value="1"/>
</dbReference>
<dbReference type="NCBIfam" id="NF003169">
    <property type="entry name" value="PRK04156.1"/>
    <property type="match status" value="1"/>
</dbReference>
<keyword evidence="15" id="KW-1185">Reference proteome</keyword>
<dbReference type="SUPFAM" id="SSF52374">
    <property type="entry name" value="Nucleotidylyl transferase"/>
    <property type="match status" value="1"/>
</dbReference>
<dbReference type="SUPFAM" id="SSF50715">
    <property type="entry name" value="Ribosomal protein L25-like"/>
    <property type="match status" value="1"/>
</dbReference>
<dbReference type="GO" id="GO:0032991">
    <property type="term" value="C:protein-containing complex"/>
    <property type="evidence" value="ECO:0007669"/>
    <property type="project" value="UniProtKB-ARBA"/>
</dbReference>
<feature type="short sequence motif" description="'HIGH' region" evidence="10">
    <location>
        <begin position="106"/>
        <end position="116"/>
    </location>
</feature>
<feature type="domain" description="tRNA synthetases class I (E and Q) anti-codon binding" evidence="13">
    <location>
        <begin position="496"/>
        <end position="558"/>
    </location>
</feature>
<dbReference type="GO" id="GO:0004818">
    <property type="term" value="F:glutamate-tRNA ligase activity"/>
    <property type="evidence" value="ECO:0007669"/>
    <property type="project" value="UniProtKB-UniRule"/>
</dbReference>
<dbReference type="Pfam" id="PF20974">
    <property type="entry name" value="tRNA-synt_1c_C2"/>
    <property type="match status" value="1"/>
</dbReference>
<reference evidence="15" key="1">
    <citation type="submission" date="2015-10" db="EMBL/GenBank/DDBJ databases">
        <authorList>
            <person name="Lehtovirta-Morley L.E."/>
            <person name="Vieille C."/>
        </authorList>
    </citation>
    <scope>NUCLEOTIDE SEQUENCE [LARGE SCALE GENOMIC DNA]</scope>
</reference>
<keyword evidence="3 10" id="KW-0963">Cytoplasm</keyword>
<comment type="subcellular location">
    <subcellularLocation>
        <location evidence="1 10">Cytoplasm</location>
    </subcellularLocation>
</comment>
<evidence type="ECO:0000259" key="11">
    <source>
        <dbReference type="Pfam" id="PF00749"/>
    </source>
</evidence>
<dbReference type="GO" id="GO:0006424">
    <property type="term" value="P:glutamyl-tRNA aminoacylation"/>
    <property type="evidence" value="ECO:0007669"/>
    <property type="project" value="UniProtKB-UniRule"/>
</dbReference>
<organism evidence="14 15">
    <name type="scientific">Nitrosotalea devaniterrae</name>
    <dbReference type="NCBI Taxonomy" id="1078905"/>
    <lineage>
        <taxon>Archaea</taxon>
        <taxon>Nitrososphaerota</taxon>
        <taxon>Nitrososphaeria</taxon>
        <taxon>Nitrosotaleales</taxon>
        <taxon>Nitrosotaleaceae</taxon>
        <taxon>Nitrosotalea</taxon>
    </lineage>
</organism>
<keyword evidence="4 10" id="KW-0436">Ligase</keyword>
<dbReference type="PANTHER" id="PTHR43097:SF5">
    <property type="entry name" value="GLUTAMATE--TRNA LIGASE"/>
    <property type="match status" value="1"/>
</dbReference>
<dbReference type="AlphaFoldDB" id="A0A128A127"/>
<dbReference type="InterPro" id="IPR020056">
    <property type="entry name" value="Rbsml_bL25/Gln-tRNA_synth_N"/>
</dbReference>
<evidence type="ECO:0000259" key="13">
    <source>
        <dbReference type="Pfam" id="PF20974"/>
    </source>
</evidence>
<sequence length="568" mass="65431">MDDELKRIIRGIALLNASEHDGKTRNDSIISKVIGTKPELRSRIKDVIPLISQTVVDVNKLSIESQREELESNYAELLIVKPKQERTGLPPLENAEQGNVVTRFPPEPNGYPHIGHAKASIIDEEYAKMYGGKLILRFDDTNPEKERLEYYAAIKVGLDWLDVKYDLIKNTSDDMEVIYKKGKELIDSSYAYVCTCDKETISKNRREMISCKCRSGDLDQNNIRWNKMFDKFKPGEAIVRFRGDMSSENTVMRDPTLFRIIDEPHPIHKDKYRVWPNYDFAVAIEDSIDGITHAFRTKEYELRTELYYTLLDKLNMRKPKMLEFSRLEFEGMPVSKRVLKPLVEEGKVSGFDDPRLPTLEGLRRRGIVPEAIRKFVLSLGFTKSDTMPPFETLESFNRKIIDPISVRLFIVFDPVKLTITNNNLTEIEISNHPQNEMGKRQVMIDGNFYISGDDANLLKIGDEVRLLELYNIRITKIGSEVEGEVIGTGYKSGISKIQWISRKNPVNIEVLTSNVLFINDQFNENSLEVKQAITEQYYLELNVGAQIQFVRFGYCRKDSANQAIYTHK</sequence>
<dbReference type="InterPro" id="IPR020059">
    <property type="entry name" value="Glu/Gln-tRNA-synth_Ib_codon-bd"/>
</dbReference>
<evidence type="ECO:0000256" key="6">
    <source>
        <dbReference type="ARBA" id="ARBA00022840"/>
    </source>
</evidence>
<dbReference type="InterPro" id="IPR000924">
    <property type="entry name" value="Glu/Gln-tRNA-synth"/>
</dbReference>
<keyword evidence="5 10" id="KW-0547">Nucleotide-binding</keyword>
<dbReference type="PROSITE" id="PS00178">
    <property type="entry name" value="AA_TRNA_LIGASE_I"/>
    <property type="match status" value="1"/>
</dbReference>
<protein>
    <recommendedName>
        <fullName evidence="10">Glutamate--tRNA ligase</fullName>
        <ecNumber evidence="10">6.1.1.17</ecNumber>
    </recommendedName>
    <alternativeName>
        <fullName evidence="10">Glutamyl-tRNA synthetase</fullName>
        <shortName evidence="10">GluRS</shortName>
    </alternativeName>
</protein>
<dbReference type="InterPro" id="IPR004526">
    <property type="entry name" value="Glu-tRNA-synth_arc/euk"/>
</dbReference>
<comment type="function">
    <text evidence="10">Catalyzes the attachment of glutamate to tRNA(Glu) in a two-step reaction: glutamate is first activated by ATP to form Glu-AMP and then transferred to the acceptor end of tRNA(Glu).</text>
</comment>
<gene>
    <name evidence="10 14" type="primary">gltX</name>
    <name evidence="14" type="ORF">NDEV_0277</name>
</gene>
<dbReference type="HAMAP" id="MF_02076">
    <property type="entry name" value="Glu_tRNA_synth_type2"/>
    <property type="match status" value="1"/>
</dbReference>
<accession>A0A128A127</accession>
<dbReference type="PRINTS" id="PR00987">
    <property type="entry name" value="TRNASYNTHGLU"/>
</dbReference>
<dbReference type="KEGG" id="ndv:NDEV_0277"/>